<comment type="subcellular location">
    <subcellularLocation>
        <location evidence="1">Cell membrane</location>
        <topology evidence="1">Multi-pass membrane protein</topology>
    </subcellularLocation>
</comment>
<gene>
    <name evidence="9" type="ORF">E7203_04465</name>
</gene>
<evidence type="ECO:0000259" key="8">
    <source>
        <dbReference type="Pfam" id="PF00482"/>
    </source>
</evidence>
<evidence type="ECO:0000313" key="10">
    <source>
        <dbReference type="Proteomes" id="UP000772151"/>
    </source>
</evidence>
<dbReference type="RefSeq" id="WP_303668782.1">
    <property type="nucleotide sequence ID" value="NZ_SVCA01000003.1"/>
</dbReference>
<keyword evidence="4 7" id="KW-0812">Transmembrane</keyword>
<sequence length="358" mass="41263">MSLFGEKVQKIDIMNFIKIIYRHHKAGRQLKDCVEEYVRTCEKKMMRDTAIDILKQMKAGSDFSPAMEKHPDVFPRFVIEFIKVGESTSHLDEFMGKIIEQLKEEITVERKIAAATIMPKISLVLLFGAFMFAIYYLIPKISDAFKNINMELPLLTRVTLEVGQFFAVFWWIIPLVIFITYAAVQTYKRNNPIEWSLLALRVPFYKDIAYYRIHYIFCEVLYICMGANITSKEAIKYTALAIDNAYMKKILKKAIEYMDRGDSMPEAIKKADYEHVLNRGLYAMLETGIETSKTAEIMKSEAEIYHDELEVATEGIGDKVSATILVPIYASLILFFLVVEWPLQQLPNQLSNMKGAGF</sequence>
<feature type="domain" description="Type II secretion system protein GspF" evidence="8">
    <location>
        <begin position="16"/>
        <end position="139"/>
    </location>
</feature>
<evidence type="ECO:0000313" key="9">
    <source>
        <dbReference type="EMBL" id="MBE6084709.1"/>
    </source>
</evidence>
<name>A0A927WIN4_SELRU</name>
<feature type="transmembrane region" description="Helical" evidence="7">
    <location>
        <begin position="324"/>
        <end position="343"/>
    </location>
</feature>
<dbReference type="Pfam" id="PF00482">
    <property type="entry name" value="T2SSF"/>
    <property type="match status" value="2"/>
</dbReference>
<comment type="similarity">
    <text evidence="2">Belongs to the GSP F family.</text>
</comment>
<dbReference type="EMBL" id="SVCA01000003">
    <property type="protein sequence ID" value="MBE6084709.1"/>
    <property type="molecule type" value="Genomic_DNA"/>
</dbReference>
<organism evidence="9 10">
    <name type="scientific">Selenomonas ruminantium</name>
    <dbReference type="NCBI Taxonomy" id="971"/>
    <lineage>
        <taxon>Bacteria</taxon>
        <taxon>Bacillati</taxon>
        <taxon>Bacillota</taxon>
        <taxon>Negativicutes</taxon>
        <taxon>Selenomonadales</taxon>
        <taxon>Selenomonadaceae</taxon>
        <taxon>Selenomonas</taxon>
    </lineage>
</organism>
<evidence type="ECO:0000256" key="4">
    <source>
        <dbReference type="ARBA" id="ARBA00022692"/>
    </source>
</evidence>
<proteinExistence type="inferred from homology"/>
<dbReference type="InterPro" id="IPR042094">
    <property type="entry name" value="T2SS_GspF_sf"/>
</dbReference>
<dbReference type="AlphaFoldDB" id="A0A927WIN4"/>
<protein>
    <recommendedName>
        <fullName evidence="8">Type II secretion system protein GspF domain-containing protein</fullName>
    </recommendedName>
</protein>
<comment type="caution">
    <text evidence="9">The sequence shown here is derived from an EMBL/GenBank/DDBJ whole genome shotgun (WGS) entry which is preliminary data.</text>
</comment>
<dbReference type="InterPro" id="IPR018076">
    <property type="entry name" value="T2SS_GspF_dom"/>
</dbReference>
<dbReference type="Proteomes" id="UP000772151">
    <property type="component" value="Unassembled WGS sequence"/>
</dbReference>
<reference evidence="9" key="1">
    <citation type="submission" date="2019-04" db="EMBL/GenBank/DDBJ databases">
        <title>Evolution of Biomass-Degrading Anaerobic Consortia Revealed by Metagenomics.</title>
        <authorList>
            <person name="Peng X."/>
        </authorList>
    </citation>
    <scope>NUCLEOTIDE SEQUENCE</scope>
    <source>
        <strain evidence="9">SIG242</strain>
    </source>
</reference>
<dbReference type="InterPro" id="IPR003004">
    <property type="entry name" value="GspF/PilC"/>
</dbReference>
<dbReference type="GO" id="GO:0005886">
    <property type="term" value="C:plasma membrane"/>
    <property type="evidence" value="ECO:0007669"/>
    <property type="project" value="UniProtKB-SubCell"/>
</dbReference>
<feature type="transmembrane region" description="Helical" evidence="7">
    <location>
        <begin position="121"/>
        <end position="138"/>
    </location>
</feature>
<evidence type="ECO:0000256" key="1">
    <source>
        <dbReference type="ARBA" id="ARBA00004651"/>
    </source>
</evidence>
<dbReference type="PANTHER" id="PTHR30012:SF0">
    <property type="entry name" value="TYPE II SECRETION SYSTEM PROTEIN F-RELATED"/>
    <property type="match status" value="1"/>
</dbReference>
<evidence type="ECO:0000256" key="6">
    <source>
        <dbReference type="ARBA" id="ARBA00023136"/>
    </source>
</evidence>
<accession>A0A927WIN4</accession>
<evidence type="ECO:0000256" key="3">
    <source>
        <dbReference type="ARBA" id="ARBA00022475"/>
    </source>
</evidence>
<evidence type="ECO:0000256" key="2">
    <source>
        <dbReference type="ARBA" id="ARBA00005745"/>
    </source>
</evidence>
<dbReference type="Gene3D" id="1.20.81.30">
    <property type="entry name" value="Type II secretion system (T2SS), domain F"/>
    <property type="match status" value="2"/>
</dbReference>
<dbReference type="PANTHER" id="PTHR30012">
    <property type="entry name" value="GENERAL SECRETION PATHWAY PROTEIN"/>
    <property type="match status" value="1"/>
</dbReference>
<keyword evidence="6 7" id="KW-0472">Membrane</keyword>
<feature type="transmembrane region" description="Helical" evidence="7">
    <location>
        <begin position="158"/>
        <end position="184"/>
    </location>
</feature>
<keyword evidence="5 7" id="KW-1133">Transmembrane helix</keyword>
<evidence type="ECO:0000256" key="5">
    <source>
        <dbReference type="ARBA" id="ARBA00022989"/>
    </source>
</evidence>
<evidence type="ECO:0000256" key="7">
    <source>
        <dbReference type="SAM" id="Phobius"/>
    </source>
</evidence>
<keyword evidence="3" id="KW-1003">Cell membrane</keyword>
<feature type="domain" description="Type II secretion system protein GspF" evidence="8">
    <location>
        <begin position="217"/>
        <end position="339"/>
    </location>
</feature>